<dbReference type="PROSITE" id="PS51128">
    <property type="entry name" value="ZF_DKSA_2"/>
    <property type="match status" value="1"/>
</dbReference>
<reference evidence="8" key="1">
    <citation type="submission" date="2011-06" db="EMBL/GenBank/DDBJ databases">
        <title>Complete genome sequence of Paenibacillus mucilaginosus KNP414.</title>
        <authorList>
            <person name="Wang J."/>
            <person name="Hu S."/>
            <person name="Hu X."/>
            <person name="Zhang B."/>
            <person name="Dong D."/>
            <person name="Zhang S."/>
            <person name="Zhao K."/>
            <person name="Wu D."/>
        </authorList>
    </citation>
    <scope>NUCLEOTIDE SEQUENCE [LARGE SCALE GENOMIC DNA]</scope>
    <source>
        <strain evidence="8">KNP414</strain>
    </source>
</reference>
<name>F8FDL3_PAEMK</name>
<dbReference type="InterPro" id="IPR037187">
    <property type="entry name" value="DnaK_N"/>
</dbReference>
<dbReference type="PANTHER" id="PTHR33823">
    <property type="entry name" value="RNA POLYMERASE-BINDING TRANSCRIPTION FACTOR DKSA-RELATED"/>
    <property type="match status" value="1"/>
</dbReference>
<dbReference type="InterPro" id="IPR014240">
    <property type="entry name" value="YteA"/>
</dbReference>
<keyword evidence="2" id="KW-0863">Zinc-finger</keyword>
<evidence type="ECO:0000313" key="8">
    <source>
        <dbReference type="Proteomes" id="UP000006620"/>
    </source>
</evidence>
<evidence type="ECO:0000259" key="6">
    <source>
        <dbReference type="Pfam" id="PF01258"/>
    </source>
</evidence>
<accession>F8FDL3</accession>
<dbReference type="RefSeq" id="WP_013917734.1">
    <property type="nucleotide sequence ID" value="NC_015690.1"/>
</dbReference>
<sequence length="253" mass="28565">MTEHQPNPTLTRDQFQQLKSKLQEEQAWLQQHLNENEHFGLGDSVRVQTGELSTNDNHPADMATEMFERSKDIALLENAERHLTGVNEALERMAAGEYGTCRTCGAAIDFERLQAVPTTMYCVEHVPHPAPKPLERPVEEQFLNPPFGRTSMDDQPDQNGFDGEDAWQILESYGSSTSPAYAENPNESDSYNEIEIEADENAGYVEAFESFVATDIYGQAVTVVRNGTYRNYMRSGEGYGLLEPDPTEEDRYE</sequence>
<evidence type="ECO:0000313" key="7">
    <source>
        <dbReference type="EMBL" id="AEI42578.1"/>
    </source>
</evidence>
<dbReference type="Gene3D" id="1.20.120.910">
    <property type="entry name" value="DksA, coiled-coil domain"/>
    <property type="match status" value="1"/>
</dbReference>
<dbReference type="NCBIfam" id="TIGR02890">
    <property type="entry name" value="bacill_yteA"/>
    <property type="match status" value="1"/>
</dbReference>
<evidence type="ECO:0000256" key="4">
    <source>
        <dbReference type="PROSITE-ProRule" id="PRU00510"/>
    </source>
</evidence>
<protein>
    <submittedName>
        <fullName evidence="7">DnaK suppressor protein</fullName>
    </submittedName>
</protein>
<feature type="domain" description="Zinc finger DksA/TraR C4-type" evidence="6">
    <location>
        <begin position="96"/>
        <end position="124"/>
    </location>
</feature>
<dbReference type="Proteomes" id="UP000006620">
    <property type="component" value="Chromosome"/>
</dbReference>
<keyword evidence="3" id="KW-0862">Zinc</keyword>
<dbReference type="EMBL" id="CP002869">
    <property type="protein sequence ID" value="AEI42578.1"/>
    <property type="molecule type" value="Genomic_DNA"/>
</dbReference>
<dbReference type="KEGG" id="pms:KNP414_04045"/>
<dbReference type="PATRIC" id="fig|1036673.3.peg.3721"/>
<dbReference type="PANTHER" id="PTHR33823:SF4">
    <property type="entry name" value="GENERAL STRESS PROTEIN 16O"/>
    <property type="match status" value="1"/>
</dbReference>
<evidence type="ECO:0000256" key="3">
    <source>
        <dbReference type="ARBA" id="ARBA00022833"/>
    </source>
</evidence>
<proteinExistence type="predicted"/>
<evidence type="ECO:0000256" key="5">
    <source>
        <dbReference type="SAM" id="MobiDB-lite"/>
    </source>
</evidence>
<dbReference type="SUPFAM" id="SSF109635">
    <property type="entry name" value="DnaK suppressor protein DksA, alpha-hairpin domain"/>
    <property type="match status" value="1"/>
</dbReference>
<organism evidence="7 8">
    <name type="scientific">Paenibacillus mucilaginosus (strain KNP414)</name>
    <dbReference type="NCBI Taxonomy" id="1036673"/>
    <lineage>
        <taxon>Bacteria</taxon>
        <taxon>Bacillati</taxon>
        <taxon>Bacillota</taxon>
        <taxon>Bacilli</taxon>
        <taxon>Bacillales</taxon>
        <taxon>Paenibacillaceae</taxon>
        <taxon>Paenibacillus</taxon>
    </lineage>
</organism>
<feature type="zinc finger region" description="dksA C4-type" evidence="4">
    <location>
        <begin position="101"/>
        <end position="125"/>
    </location>
</feature>
<evidence type="ECO:0000256" key="2">
    <source>
        <dbReference type="ARBA" id="ARBA00022771"/>
    </source>
</evidence>
<gene>
    <name evidence="7" type="ordered locus">KNP414_04045</name>
</gene>
<dbReference type="Pfam" id="PF01258">
    <property type="entry name" value="zf-dskA_traR"/>
    <property type="match status" value="1"/>
</dbReference>
<dbReference type="HOGENOM" id="CLU_043144_1_1_9"/>
<dbReference type="AlphaFoldDB" id="F8FDL3"/>
<dbReference type="GO" id="GO:0008270">
    <property type="term" value="F:zinc ion binding"/>
    <property type="evidence" value="ECO:0007669"/>
    <property type="project" value="UniProtKB-KW"/>
</dbReference>
<dbReference type="SUPFAM" id="SSF57716">
    <property type="entry name" value="Glucocorticoid receptor-like (DNA-binding domain)"/>
    <property type="match status" value="1"/>
</dbReference>
<evidence type="ECO:0000256" key="1">
    <source>
        <dbReference type="ARBA" id="ARBA00022723"/>
    </source>
</evidence>
<reference evidence="7 8" key="2">
    <citation type="journal article" date="2013" name="Genome Announc.">
        <title>Genome Sequence of Growth-Improving Paenibacillus mucilaginosus Strain KNP414.</title>
        <authorList>
            <person name="Lu J.J."/>
            <person name="Wang J.F."/>
            <person name="Hu X.F."/>
        </authorList>
    </citation>
    <scope>NUCLEOTIDE SEQUENCE [LARGE SCALE GENOMIC DNA]</scope>
    <source>
        <strain evidence="7 8">KNP414</strain>
    </source>
</reference>
<keyword evidence="1" id="KW-0479">Metal-binding</keyword>
<feature type="region of interest" description="Disordered" evidence="5">
    <location>
        <begin position="234"/>
        <end position="253"/>
    </location>
</feature>
<dbReference type="InterPro" id="IPR000962">
    <property type="entry name" value="Znf_DskA_TraR"/>
</dbReference>